<dbReference type="RefSeq" id="WP_179715909.1">
    <property type="nucleotide sequence ID" value="NZ_JACBZT010000001.1"/>
</dbReference>
<proteinExistence type="predicted"/>
<feature type="signal peptide" evidence="2">
    <location>
        <begin position="1"/>
        <end position="28"/>
    </location>
</feature>
<accession>A0A853CBD3</accession>
<feature type="chain" id="PRO_5032605037" description="MYXO-CTERM domain-containing protein" evidence="2">
    <location>
        <begin position="29"/>
        <end position="200"/>
    </location>
</feature>
<dbReference type="Gene3D" id="2.40.50.120">
    <property type="match status" value="1"/>
</dbReference>
<name>A0A853CBD3_9ACTN</name>
<evidence type="ECO:0000256" key="1">
    <source>
        <dbReference type="SAM" id="Phobius"/>
    </source>
</evidence>
<sequence>MSRTFPVVLALFLAALGVVVLPAAPAAACDCVSDDAAGFFARADVVFTGTLVSREVSHPNAPVFSSADPALHVFAVDSVFKGSAAEHQGVVSADSGATCGLELSGTGPFVVFANSDAALPAGEYAASLCGGSGPLTAALEADLRELGPAAGPSAEPRPGAAGVAPVDGPGPWPWLAGGAVVLVAGALVRRRRRRRVLSGK</sequence>
<evidence type="ECO:0008006" key="5">
    <source>
        <dbReference type="Google" id="ProtNLM"/>
    </source>
</evidence>
<dbReference type="AlphaFoldDB" id="A0A853CBD3"/>
<comment type="caution">
    <text evidence="3">The sequence shown here is derived from an EMBL/GenBank/DDBJ whole genome shotgun (WGS) entry which is preliminary data.</text>
</comment>
<gene>
    <name evidence="3" type="ORF">GGQ55_001583</name>
</gene>
<keyword evidence="4" id="KW-1185">Reference proteome</keyword>
<dbReference type="Proteomes" id="UP000541969">
    <property type="component" value="Unassembled WGS sequence"/>
</dbReference>
<reference evidence="3 4" key="1">
    <citation type="submission" date="2020-07" db="EMBL/GenBank/DDBJ databases">
        <title>Sequencing the genomes of 1000 actinobacteria strains.</title>
        <authorList>
            <person name="Klenk H.-P."/>
        </authorList>
    </citation>
    <scope>NUCLEOTIDE SEQUENCE [LARGE SCALE GENOMIC DNA]</scope>
    <source>
        <strain evidence="3 4">DSM 104001</strain>
    </source>
</reference>
<keyword evidence="1" id="KW-0812">Transmembrane</keyword>
<keyword evidence="2" id="KW-0732">Signal</keyword>
<evidence type="ECO:0000313" key="3">
    <source>
        <dbReference type="EMBL" id="NYJ05305.1"/>
    </source>
</evidence>
<dbReference type="EMBL" id="JACBZT010000001">
    <property type="protein sequence ID" value="NYJ05305.1"/>
    <property type="molecule type" value="Genomic_DNA"/>
</dbReference>
<evidence type="ECO:0000256" key="2">
    <source>
        <dbReference type="SAM" id="SignalP"/>
    </source>
</evidence>
<keyword evidence="1" id="KW-1133">Transmembrane helix</keyword>
<organism evidence="3 4">
    <name type="scientific">Petropleomorpha daqingensis</name>
    <dbReference type="NCBI Taxonomy" id="2026353"/>
    <lineage>
        <taxon>Bacteria</taxon>
        <taxon>Bacillati</taxon>
        <taxon>Actinomycetota</taxon>
        <taxon>Actinomycetes</taxon>
        <taxon>Geodermatophilales</taxon>
        <taxon>Geodermatophilaceae</taxon>
        <taxon>Petropleomorpha</taxon>
    </lineage>
</organism>
<dbReference type="SUPFAM" id="SSF50242">
    <property type="entry name" value="TIMP-like"/>
    <property type="match status" value="1"/>
</dbReference>
<protein>
    <recommendedName>
        <fullName evidence="5">MYXO-CTERM domain-containing protein</fullName>
    </recommendedName>
</protein>
<feature type="transmembrane region" description="Helical" evidence="1">
    <location>
        <begin position="171"/>
        <end position="188"/>
    </location>
</feature>
<dbReference type="InterPro" id="IPR008993">
    <property type="entry name" value="TIMP-like_OB-fold"/>
</dbReference>
<evidence type="ECO:0000313" key="4">
    <source>
        <dbReference type="Proteomes" id="UP000541969"/>
    </source>
</evidence>
<keyword evidence="1" id="KW-0472">Membrane</keyword>